<organism evidence="1 2">
    <name type="scientific">Mucilaginibacter psychrotolerans</name>
    <dbReference type="NCBI Taxonomy" id="1524096"/>
    <lineage>
        <taxon>Bacteria</taxon>
        <taxon>Pseudomonadati</taxon>
        <taxon>Bacteroidota</taxon>
        <taxon>Sphingobacteriia</taxon>
        <taxon>Sphingobacteriales</taxon>
        <taxon>Sphingobacteriaceae</taxon>
        <taxon>Mucilaginibacter</taxon>
    </lineage>
</organism>
<dbReference type="RefSeq" id="WP_133227297.1">
    <property type="nucleotide sequence ID" value="NZ_SOZE01000003.1"/>
</dbReference>
<gene>
    <name evidence="1" type="ORF">E2R66_05065</name>
</gene>
<comment type="caution">
    <text evidence="1">The sequence shown here is derived from an EMBL/GenBank/DDBJ whole genome shotgun (WGS) entry which is preliminary data.</text>
</comment>
<evidence type="ECO:0000313" key="2">
    <source>
        <dbReference type="Proteomes" id="UP000297540"/>
    </source>
</evidence>
<evidence type="ECO:0000313" key="1">
    <source>
        <dbReference type="EMBL" id="TFF39738.1"/>
    </source>
</evidence>
<name>A0A4Y8SLE6_9SPHI</name>
<dbReference type="SUPFAM" id="SSF101898">
    <property type="entry name" value="NHL repeat"/>
    <property type="match status" value="1"/>
</dbReference>
<sequence>MKPNIYKLVLCGLLALSACRKDEFKQPLITQSLNGSNDQLIIAAVNENYLPLTVKTIAGNPGTRGYADGTGKNALFNPLWGIELTDDGNLYVADIYNNKIRKVTQEGVVTTVKIPLRPDRTSLRNPAVIKISKDGTMNILALEYTRQFKYKIWIVKPDGQLFNPEVRSNEFFYDISKDPYNDFYWISGGIADFRGTHGGPKGVIEKFLPDAKDSLGTDPYSPDKDKLVQYYDQQYPSISSIFCGYNGVKYLVVNQKHIYKLTKSGEFTQLFKNYNFELIYSIVANKDSRTLYVADGGRIVAISNNKVQYLVGPHPEYKGRDGVGSSADIRAHHMVLSPDESTLYFTDFDYCTVRKLLLR</sequence>
<proteinExistence type="predicted"/>
<evidence type="ECO:0008006" key="3">
    <source>
        <dbReference type="Google" id="ProtNLM"/>
    </source>
</evidence>
<dbReference type="AlphaFoldDB" id="A0A4Y8SLE6"/>
<protein>
    <recommendedName>
        <fullName evidence="3">6-bladed beta-propeller</fullName>
    </recommendedName>
</protein>
<accession>A0A4Y8SLE6</accession>
<dbReference type="InterPro" id="IPR011042">
    <property type="entry name" value="6-blade_b-propeller_TolB-like"/>
</dbReference>
<dbReference type="Gene3D" id="2.120.10.30">
    <property type="entry name" value="TolB, C-terminal domain"/>
    <property type="match status" value="1"/>
</dbReference>
<dbReference type="EMBL" id="SOZE01000003">
    <property type="protein sequence ID" value="TFF39738.1"/>
    <property type="molecule type" value="Genomic_DNA"/>
</dbReference>
<keyword evidence="2" id="KW-1185">Reference proteome</keyword>
<dbReference type="PROSITE" id="PS51257">
    <property type="entry name" value="PROKAR_LIPOPROTEIN"/>
    <property type="match status" value="1"/>
</dbReference>
<dbReference type="Proteomes" id="UP000297540">
    <property type="component" value="Unassembled WGS sequence"/>
</dbReference>
<reference evidence="1 2" key="1">
    <citation type="journal article" date="2017" name="Int. J. Syst. Evol. Microbiol.">
        <title>Mucilaginibacterpsychrotolerans sp. nov., isolated from peatlands.</title>
        <authorList>
            <person name="Deng Y."/>
            <person name="Shen L."/>
            <person name="Xu B."/>
            <person name="Liu Y."/>
            <person name="Gu Z."/>
            <person name="Liu H."/>
            <person name="Zhou Y."/>
        </authorList>
    </citation>
    <scope>NUCLEOTIDE SEQUENCE [LARGE SCALE GENOMIC DNA]</scope>
    <source>
        <strain evidence="1 2">NH7-4</strain>
    </source>
</reference>
<dbReference type="OrthoDB" id="783748at2"/>